<gene>
    <name evidence="1" type="ORF">NCTC8284_02096</name>
</gene>
<accession>A0A3S5ES66</accession>
<name>A0A3S5ES66_9PAST</name>
<dbReference type="AlphaFoldDB" id="A0A3S5ES66"/>
<reference evidence="1 2" key="1">
    <citation type="submission" date="2018-12" db="EMBL/GenBank/DDBJ databases">
        <authorList>
            <consortium name="Pathogen Informatics"/>
        </authorList>
    </citation>
    <scope>NUCLEOTIDE SEQUENCE [LARGE SCALE GENOMIC DNA]</scope>
    <source>
        <strain evidence="1 2">NCTC8284</strain>
    </source>
</reference>
<organism evidence="1 2">
    <name type="scientific">Rodentibacter pneumotropicus</name>
    <dbReference type="NCBI Taxonomy" id="758"/>
    <lineage>
        <taxon>Bacteria</taxon>
        <taxon>Pseudomonadati</taxon>
        <taxon>Pseudomonadota</taxon>
        <taxon>Gammaproteobacteria</taxon>
        <taxon>Pasteurellales</taxon>
        <taxon>Pasteurellaceae</taxon>
        <taxon>Rodentibacter</taxon>
    </lineage>
</organism>
<sequence length="40" mass="4313">MPHIYIGTGGYADSDLLGTVYPLGTAKEDFWLIIAAIMTP</sequence>
<dbReference type="KEGG" id="rpne:NCTC8284_02096"/>
<evidence type="ECO:0000313" key="2">
    <source>
        <dbReference type="Proteomes" id="UP000278733"/>
    </source>
</evidence>
<protein>
    <submittedName>
        <fullName evidence="1">Uncharacterized protein</fullName>
    </submittedName>
</protein>
<dbReference type="EMBL" id="LR134405">
    <property type="protein sequence ID" value="VEH66914.1"/>
    <property type="molecule type" value="Genomic_DNA"/>
</dbReference>
<proteinExistence type="predicted"/>
<dbReference type="Proteomes" id="UP000278733">
    <property type="component" value="Chromosome"/>
</dbReference>
<evidence type="ECO:0000313" key="1">
    <source>
        <dbReference type="EMBL" id="VEH66914.1"/>
    </source>
</evidence>